<sequence length="570" mass="65240">MQLQLPQSSNSIPSVLFLDQPFAAGMVHLWLREYFFEKGFTILGGELPPWKENLLLSKYSDIAEDYLNELDWDEMIRHTVARLNGQYGYYIETKEEKAKLISCFKDYAKKLEQQFSTHNVKAVVIFGNYRIETKLGAYFSHKYQVQLICIESFFLQNYFYLEPNSTQIANHHAFVHKWPFIRNLRVPQEQFDMLDSLMRERESHGLLNGYISMPVASENLSSKLQKIKKCKGKVGLVLGQVSYDAVIVNDLLAFSEQILFLRFVIEQFLMQSTSDDLIVCRLHPLEAKQGNGTAKELQKLFGDNPQVLLLSGDDCNTYQIMSFADFGVVANSQSGLEMIYRDKPVLVCGNPYYAVEQFCLQATDKETIQVQLSKLLSGWCPSEEKLVVAKQYLCGLIFNHLCRRNKADVYQKLDNVPGFSALQNQNTAKIVKKNIQNKLTIMPNAQVGRVELLIPDDILQSKSLLVVGVGTFAQYLVSSTALDITFCSDLPADCQLSVQHHPVQLLEQQLITEHQVILICWPKDKCLKLIAEIGGQDMHDKTFYHIEKLQQESLCEFKFFLIDVNSLEML</sequence>
<evidence type="ECO:0000313" key="1">
    <source>
        <dbReference type="EMBL" id="GAC20828.1"/>
    </source>
</evidence>
<comment type="caution">
    <text evidence="1">The sequence shown here is derived from an EMBL/GenBank/DDBJ whole genome shotgun (WGS) entry which is preliminary data.</text>
</comment>
<protein>
    <recommendedName>
        <fullName evidence="3">Capsule polysaccharide biosynthesis protein</fullName>
    </recommendedName>
</protein>
<reference evidence="1 2" key="1">
    <citation type="journal article" date="2017" name="Antonie Van Leeuwenhoek">
        <title>Rhizobium rhizosphaerae sp. nov., a novel species isolated from rice rhizosphere.</title>
        <authorList>
            <person name="Zhao J.J."/>
            <person name="Zhang J."/>
            <person name="Zhang R.J."/>
            <person name="Zhang C.W."/>
            <person name="Yin H.Q."/>
            <person name="Zhang X.X."/>
        </authorList>
    </citation>
    <scope>NUCLEOTIDE SEQUENCE [LARGE SCALE GENOMIC DNA]</scope>
    <source>
        <strain evidence="1 2">BSs20135</strain>
    </source>
</reference>
<keyword evidence="2" id="KW-1185">Reference proteome</keyword>
<dbReference type="RefSeq" id="WP_007623136.1">
    <property type="nucleotide sequence ID" value="NZ_BAEO01000056.1"/>
</dbReference>
<dbReference type="Proteomes" id="UP000006327">
    <property type="component" value="Unassembled WGS sequence"/>
</dbReference>
<dbReference type="OrthoDB" id="543755at2"/>
<dbReference type="Pfam" id="PF05159">
    <property type="entry name" value="Capsule_synth"/>
    <property type="match status" value="1"/>
</dbReference>
<proteinExistence type="predicted"/>
<dbReference type="AlphaFoldDB" id="K6YVT7"/>
<gene>
    <name evidence="1" type="ORF">GARC_3875</name>
</gene>
<dbReference type="STRING" id="493475.GARC_3875"/>
<dbReference type="EMBL" id="BAEO01000056">
    <property type="protein sequence ID" value="GAC20828.1"/>
    <property type="molecule type" value="Genomic_DNA"/>
</dbReference>
<dbReference type="GO" id="GO:0015774">
    <property type="term" value="P:polysaccharide transport"/>
    <property type="evidence" value="ECO:0007669"/>
    <property type="project" value="InterPro"/>
</dbReference>
<evidence type="ECO:0008006" key="3">
    <source>
        <dbReference type="Google" id="ProtNLM"/>
    </source>
</evidence>
<evidence type="ECO:0000313" key="2">
    <source>
        <dbReference type="Proteomes" id="UP000006327"/>
    </source>
</evidence>
<name>K6YVT7_9ALTE</name>
<dbReference type="GO" id="GO:0000271">
    <property type="term" value="P:polysaccharide biosynthetic process"/>
    <property type="evidence" value="ECO:0007669"/>
    <property type="project" value="InterPro"/>
</dbReference>
<accession>K6YVT7</accession>
<dbReference type="InterPro" id="IPR007833">
    <property type="entry name" value="Capsule_polysaccharide_synth"/>
</dbReference>
<organism evidence="1 2">
    <name type="scientific">Paraglaciecola arctica BSs20135</name>
    <dbReference type="NCBI Taxonomy" id="493475"/>
    <lineage>
        <taxon>Bacteria</taxon>
        <taxon>Pseudomonadati</taxon>
        <taxon>Pseudomonadota</taxon>
        <taxon>Gammaproteobacteria</taxon>
        <taxon>Alteromonadales</taxon>
        <taxon>Alteromonadaceae</taxon>
        <taxon>Paraglaciecola</taxon>
    </lineage>
</organism>